<feature type="non-terminal residue" evidence="2">
    <location>
        <position position="1"/>
    </location>
</feature>
<name>A0A0C3ADA7_9AGAM</name>
<dbReference type="EMBL" id="KN822039">
    <property type="protein sequence ID" value="KIM62927.1"/>
    <property type="molecule type" value="Genomic_DNA"/>
</dbReference>
<dbReference type="AlphaFoldDB" id="A0A0C3ADA7"/>
<dbReference type="OrthoDB" id="2507336at2759"/>
<feature type="region of interest" description="Disordered" evidence="1">
    <location>
        <begin position="110"/>
        <end position="224"/>
    </location>
</feature>
<dbReference type="InParanoid" id="A0A0C3ADA7"/>
<organism evidence="2 3">
    <name type="scientific">Scleroderma citrinum Foug A</name>
    <dbReference type="NCBI Taxonomy" id="1036808"/>
    <lineage>
        <taxon>Eukaryota</taxon>
        <taxon>Fungi</taxon>
        <taxon>Dikarya</taxon>
        <taxon>Basidiomycota</taxon>
        <taxon>Agaricomycotina</taxon>
        <taxon>Agaricomycetes</taxon>
        <taxon>Agaricomycetidae</taxon>
        <taxon>Boletales</taxon>
        <taxon>Sclerodermatineae</taxon>
        <taxon>Sclerodermataceae</taxon>
        <taxon>Scleroderma</taxon>
    </lineage>
</organism>
<gene>
    <name evidence="2" type="ORF">SCLCIDRAFT_783039</name>
</gene>
<dbReference type="STRING" id="1036808.A0A0C3ADA7"/>
<reference evidence="3" key="2">
    <citation type="submission" date="2015-01" db="EMBL/GenBank/DDBJ databases">
        <title>Evolutionary Origins and Diversification of the Mycorrhizal Mutualists.</title>
        <authorList>
            <consortium name="DOE Joint Genome Institute"/>
            <consortium name="Mycorrhizal Genomics Consortium"/>
            <person name="Kohler A."/>
            <person name="Kuo A."/>
            <person name="Nagy L.G."/>
            <person name="Floudas D."/>
            <person name="Copeland A."/>
            <person name="Barry K.W."/>
            <person name="Cichocki N."/>
            <person name="Veneault-Fourrey C."/>
            <person name="LaButti K."/>
            <person name="Lindquist E.A."/>
            <person name="Lipzen A."/>
            <person name="Lundell T."/>
            <person name="Morin E."/>
            <person name="Murat C."/>
            <person name="Riley R."/>
            <person name="Ohm R."/>
            <person name="Sun H."/>
            <person name="Tunlid A."/>
            <person name="Henrissat B."/>
            <person name="Grigoriev I.V."/>
            <person name="Hibbett D.S."/>
            <person name="Martin F."/>
        </authorList>
    </citation>
    <scope>NUCLEOTIDE SEQUENCE [LARGE SCALE GENOMIC DNA]</scope>
    <source>
        <strain evidence="3">Foug A</strain>
    </source>
</reference>
<accession>A0A0C3ADA7</accession>
<reference evidence="2 3" key="1">
    <citation type="submission" date="2014-04" db="EMBL/GenBank/DDBJ databases">
        <authorList>
            <consortium name="DOE Joint Genome Institute"/>
            <person name="Kuo A."/>
            <person name="Kohler A."/>
            <person name="Nagy L.G."/>
            <person name="Floudas D."/>
            <person name="Copeland A."/>
            <person name="Barry K.W."/>
            <person name="Cichocki N."/>
            <person name="Veneault-Fourrey C."/>
            <person name="LaButti K."/>
            <person name="Lindquist E.A."/>
            <person name="Lipzen A."/>
            <person name="Lundell T."/>
            <person name="Morin E."/>
            <person name="Murat C."/>
            <person name="Sun H."/>
            <person name="Tunlid A."/>
            <person name="Henrissat B."/>
            <person name="Grigoriev I.V."/>
            <person name="Hibbett D.S."/>
            <person name="Martin F."/>
            <person name="Nordberg H.P."/>
            <person name="Cantor M.N."/>
            <person name="Hua S.X."/>
        </authorList>
    </citation>
    <scope>NUCLEOTIDE SEQUENCE [LARGE SCALE GENOMIC DNA]</scope>
    <source>
        <strain evidence="2 3">Foug A</strain>
    </source>
</reference>
<sequence>QADENKPSIEQVLEELRNQNNDQRDLLNALSETWRADTSRQHEELVSTVRATANEQVPYNVQGYLDEFSKALASEVRMLLGEVGKLREERRSIQHELGFLMMMKSKYGPGGEFVSDWQPPMPPPPPDAPAPPPEGPPPPDEPVHVRPGWRPVQQRAPTRRLRKPKQEAPLAPEPGPEPRYAQSWVAWHPHPSLAPTPPSVEPTLFVPDRQSPGLFGPRSPRGSR</sequence>
<evidence type="ECO:0000313" key="2">
    <source>
        <dbReference type="EMBL" id="KIM62927.1"/>
    </source>
</evidence>
<protein>
    <submittedName>
        <fullName evidence="2">Uncharacterized protein</fullName>
    </submittedName>
</protein>
<keyword evidence="3" id="KW-1185">Reference proteome</keyword>
<proteinExistence type="predicted"/>
<dbReference type="HOGENOM" id="CLU_083372_0_0_1"/>
<evidence type="ECO:0000256" key="1">
    <source>
        <dbReference type="SAM" id="MobiDB-lite"/>
    </source>
</evidence>
<feature type="compositionally biased region" description="Pro residues" evidence="1">
    <location>
        <begin position="119"/>
        <end position="140"/>
    </location>
</feature>
<dbReference type="Proteomes" id="UP000053989">
    <property type="component" value="Unassembled WGS sequence"/>
</dbReference>
<evidence type="ECO:0000313" key="3">
    <source>
        <dbReference type="Proteomes" id="UP000053989"/>
    </source>
</evidence>